<dbReference type="GO" id="GO:0003848">
    <property type="term" value="F:2-amino-4-hydroxy-6-hydroxymethyldihydropteridine diphosphokinase activity"/>
    <property type="evidence" value="ECO:0007669"/>
    <property type="project" value="UniProtKB-EC"/>
</dbReference>
<evidence type="ECO:0000259" key="13">
    <source>
        <dbReference type="PROSITE" id="PS00794"/>
    </source>
</evidence>
<gene>
    <name evidence="14" type="ORF">SSE37_21017</name>
</gene>
<evidence type="ECO:0000256" key="5">
    <source>
        <dbReference type="ARBA" id="ARBA00022679"/>
    </source>
</evidence>
<evidence type="ECO:0000256" key="4">
    <source>
        <dbReference type="ARBA" id="ARBA00016218"/>
    </source>
</evidence>
<dbReference type="Gene3D" id="3.30.70.560">
    <property type="entry name" value="7,8-Dihydro-6-hydroxymethylpterin-pyrophosphokinase HPPK"/>
    <property type="match status" value="1"/>
</dbReference>
<sequence>MGQEYLIALGSNLGSEFGAPAETVKAALRAIKDAGFRLRRVSRFFATPCFPAGAGPDYVNACAAVALSGAGAADVLARLHAIEADFGRARVQRWGSRTLDLDLIAAGDAVLPDAETHAAWRALPLEDQKRRAPDRLVLPHPRLHERAFVLVPLRDVAAGWRHPVLGTTVAAMTDALPDDMRQEVLPL</sequence>
<evidence type="ECO:0000256" key="9">
    <source>
        <dbReference type="ARBA" id="ARBA00022909"/>
    </source>
</evidence>
<accession>A3JYE1</accession>
<dbReference type="AlphaFoldDB" id="A3JYE1"/>
<evidence type="ECO:0000256" key="7">
    <source>
        <dbReference type="ARBA" id="ARBA00022777"/>
    </source>
</evidence>
<dbReference type="Pfam" id="PF01288">
    <property type="entry name" value="HPPK"/>
    <property type="match status" value="1"/>
</dbReference>
<evidence type="ECO:0000256" key="3">
    <source>
        <dbReference type="ARBA" id="ARBA00013253"/>
    </source>
</evidence>
<proteinExistence type="inferred from homology"/>
<comment type="pathway">
    <text evidence="1">Cofactor biosynthesis; tetrahydrofolate biosynthesis; 2-amino-4-hydroxy-6-hydroxymethyl-7,8-dihydropteridine diphosphate from 7,8-dihydroneopterin triphosphate: step 4/4.</text>
</comment>
<name>A3JYE1_SAGS3</name>
<evidence type="ECO:0000256" key="2">
    <source>
        <dbReference type="ARBA" id="ARBA00005810"/>
    </source>
</evidence>
<evidence type="ECO:0000256" key="10">
    <source>
        <dbReference type="ARBA" id="ARBA00029409"/>
    </source>
</evidence>
<dbReference type="EC" id="2.7.6.3" evidence="3"/>
<dbReference type="GO" id="GO:0005524">
    <property type="term" value="F:ATP binding"/>
    <property type="evidence" value="ECO:0007669"/>
    <property type="project" value="UniProtKB-KW"/>
</dbReference>
<dbReference type="InterPro" id="IPR035907">
    <property type="entry name" value="Hppk_sf"/>
</dbReference>
<evidence type="ECO:0000256" key="8">
    <source>
        <dbReference type="ARBA" id="ARBA00022840"/>
    </source>
</evidence>
<comment type="caution">
    <text evidence="14">The sequence shown here is derived from an EMBL/GenBank/DDBJ whole genome shotgun (WGS) entry which is preliminary data.</text>
</comment>
<dbReference type="SUPFAM" id="SSF55083">
    <property type="entry name" value="6-hydroxymethyl-7,8-dihydropterin pyrophosphokinase, HPPK"/>
    <property type="match status" value="1"/>
</dbReference>
<evidence type="ECO:0000256" key="1">
    <source>
        <dbReference type="ARBA" id="ARBA00005051"/>
    </source>
</evidence>
<keyword evidence="5" id="KW-0808">Transferase</keyword>
<evidence type="ECO:0000313" key="15">
    <source>
        <dbReference type="Proteomes" id="UP000005713"/>
    </source>
</evidence>
<reference evidence="14 15" key="1">
    <citation type="submission" date="2006-06" db="EMBL/GenBank/DDBJ databases">
        <authorList>
            <person name="Moran M.A."/>
            <person name="Ferriera S."/>
            <person name="Johnson J."/>
            <person name="Kravitz S."/>
            <person name="Beeson K."/>
            <person name="Sutton G."/>
            <person name="Rogers Y.-H."/>
            <person name="Friedman R."/>
            <person name="Frazier M."/>
            <person name="Venter J.C."/>
        </authorList>
    </citation>
    <scope>NUCLEOTIDE SEQUENCE [LARGE SCALE GENOMIC DNA]</scope>
    <source>
        <strain evidence="14 15">E-37</strain>
    </source>
</reference>
<evidence type="ECO:0000256" key="6">
    <source>
        <dbReference type="ARBA" id="ARBA00022741"/>
    </source>
</evidence>
<dbReference type="PROSITE" id="PS00794">
    <property type="entry name" value="HPPK"/>
    <property type="match status" value="1"/>
</dbReference>
<dbReference type="OrthoDB" id="9808041at2"/>
<comment type="similarity">
    <text evidence="2">Belongs to the HPPK family.</text>
</comment>
<dbReference type="GO" id="GO:0046656">
    <property type="term" value="P:folic acid biosynthetic process"/>
    <property type="evidence" value="ECO:0007669"/>
    <property type="project" value="UniProtKB-KW"/>
</dbReference>
<dbReference type="CDD" id="cd00483">
    <property type="entry name" value="HPPK"/>
    <property type="match status" value="1"/>
</dbReference>
<dbReference type="GO" id="GO:0046654">
    <property type="term" value="P:tetrahydrofolate biosynthetic process"/>
    <property type="evidence" value="ECO:0007669"/>
    <property type="project" value="UniProtKB-UniPathway"/>
</dbReference>
<dbReference type="RefSeq" id="WP_005855461.1">
    <property type="nucleotide sequence ID" value="NZ_AAYA01000001.1"/>
</dbReference>
<dbReference type="eggNOG" id="COG0801">
    <property type="taxonomic scope" value="Bacteria"/>
</dbReference>
<evidence type="ECO:0000313" key="14">
    <source>
        <dbReference type="EMBL" id="EBA10527.1"/>
    </source>
</evidence>
<keyword evidence="6" id="KW-0547">Nucleotide-binding</keyword>
<keyword evidence="8" id="KW-0067">ATP-binding</keyword>
<keyword evidence="9" id="KW-0289">Folate biosynthesis</keyword>
<dbReference type="PANTHER" id="PTHR43071">
    <property type="entry name" value="2-AMINO-4-HYDROXY-6-HYDROXYMETHYLDIHYDROPTERIDINE PYROPHOSPHOKINASE"/>
    <property type="match status" value="1"/>
</dbReference>
<dbReference type="InterPro" id="IPR000550">
    <property type="entry name" value="Hppk"/>
</dbReference>
<organism evidence="14 15">
    <name type="scientific">Sagittula stellata (strain ATCC 700073 / DSM 11524 / E-37)</name>
    <dbReference type="NCBI Taxonomy" id="388399"/>
    <lineage>
        <taxon>Bacteria</taxon>
        <taxon>Pseudomonadati</taxon>
        <taxon>Pseudomonadota</taxon>
        <taxon>Alphaproteobacteria</taxon>
        <taxon>Rhodobacterales</taxon>
        <taxon>Roseobacteraceae</taxon>
        <taxon>Sagittula</taxon>
    </lineage>
</organism>
<comment type="function">
    <text evidence="10">Catalyzes the transfer of pyrophosphate from adenosine triphosphate (ATP) to 6-hydroxymethyl-7,8-dihydropterin, an enzymatic step in folate biosynthesis pathway.</text>
</comment>
<dbReference type="Proteomes" id="UP000005713">
    <property type="component" value="Unassembled WGS sequence"/>
</dbReference>
<evidence type="ECO:0000256" key="12">
    <source>
        <dbReference type="ARBA" id="ARBA00033413"/>
    </source>
</evidence>
<keyword evidence="15" id="KW-1185">Reference proteome</keyword>
<protein>
    <recommendedName>
        <fullName evidence="4">2-amino-4-hydroxy-6-hydroxymethyldihydropteridine pyrophosphokinase</fullName>
        <ecNumber evidence="3">2.7.6.3</ecNumber>
    </recommendedName>
    <alternativeName>
        <fullName evidence="11">6-hydroxymethyl-7,8-dihydropterin pyrophosphokinase</fullName>
    </alternativeName>
    <alternativeName>
        <fullName evidence="12">7,8-dihydro-6-hydroxymethylpterin-pyrophosphokinase</fullName>
    </alternativeName>
</protein>
<feature type="domain" description="7,8-dihydro-6-hydroxymethylpterin-pyrophosphokinase" evidence="13">
    <location>
        <begin position="93"/>
        <end position="104"/>
    </location>
</feature>
<dbReference type="EMBL" id="AAYA01000001">
    <property type="protein sequence ID" value="EBA10527.1"/>
    <property type="molecule type" value="Genomic_DNA"/>
</dbReference>
<dbReference type="PANTHER" id="PTHR43071:SF1">
    <property type="entry name" value="2-AMINO-4-HYDROXY-6-HYDROXYMETHYLDIHYDROPTERIDINE PYROPHOSPHOKINASE"/>
    <property type="match status" value="1"/>
</dbReference>
<evidence type="ECO:0000256" key="11">
    <source>
        <dbReference type="ARBA" id="ARBA00029766"/>
    </source>
</evidence>
<keyword evidence="7 14" id="KW-0418">Kinase</keyword>
<dbReference type="UniPathway" id="UPA00077">
    <property type="reaction ID" value="UER00155"/>
</dbReference>
<dbReference type="GO" id="GO:0016301">
    <property type="term" value="F:kinase activity"/>
    <property type="evidence" value="ECO:0007669"/>
    <property type="project" value="UniProtKB-KW"/>
</dbReference>
<dbReference type="NCBIfam" id="TIGR01498">
    <property type="entry name" value="folK"/>
    <property type="match status" value="1"/>
</dbReference>